<keyword evidence="2" id="KW-1133">Transmembrane helix</keyword>
<feature type="region of interest" description="Disordered" evidence="1">
    <location>
        <begin position="261"/>
        <end position="283"/>
    </location>
</feature>
<dbReference type="PANTHER" id="PTHR36777">
    <property type="entry name" value="EXPRESSED PROTEIN"/>
    <property type="match status" value="1"/>
</dbReference>
<reference evidence="3" key="1">
    <citation type="submission" date="2016-03" db="EMBL/GenBank/DDBJ databases">
        <title>Mechanisms controlling the formation of the plant cell surface in tip-growing cells are functionally conserved among land plants.</title>
        <authorList>
            <person name="Honkanen S."/>
            <person name="Jones V.A."/>
            <person name="Morieri G."/>
            <person name="Champion C."/>
            <person name="Hetherington A.J."/>
            <person name="Kelly S."/>
            <person name="Saint-Marcoux D."/>
            <person name="Proust H."/>
            <person name="Prescott H."/>
            <person name="Dolan L."/>
        </authorList>
    </citation>
    <scope>NUCLEOTIDE SEQUENCE [LARGE SCALE GENOMIC DNA]</scope>
    <source>
        <tissue evidence="3">Whole gametophyte</tissue>
    </source>
</reference>
<evidence type="ECO:0000256" key="2">
    <source>
        <dbReference type="SAM" id="Phobius"/>
    </source>
</evidence>
<evidence type="ECO:0000313" key="3">
    <source>
        <dbReference type="EMBL" id="OAE32588.1"/>
    </source>
</evidence>
<feature type="transmembrane region" description="Helical" evidence="2">
    <location>
        <begin position="235"/>
        <end position="256"/>
    </location>
</feature>
<dbReference type="AlphaFoldDB" id="A0A176WH61"/>
<keyword evidence="2" id="KW-0472">Membrane</keyword>
<evidence type="ECO:0000313" key="4">
    <source>
        <dbReference type="Proteomes" id="UP000077202"/>
    </source>
</evidence>
<dbReference type="Proteomes" id="UP000077202">
    <property type="component" value="Unassembled WGS sequence"/>
</dbReference>
<protein>
    <submittedName>
        <fullName evidence="3">Uncharacterized protein</fullName>
    </submittedName>
</protein>
<gene>
    <name evidence="3" type="ORF">AXG93_3228s1050</name>
</gene>
<name>A0A176WH61_MARPO</name>
<proteinExistence type="predicted"/>
<keyword evidence="4" id="KW-1185">Reference proteome</keyword>
<sequence>MKRGPACLMKSDRSAVPDSIIFLHGQFKRRSRRDEMAMAAASLVAAPSTAALSGPACQIGCKSEQADVGRARANCRAVNAIAADGLAAFSASSSSSSSSCGGSLQVSCGRRNSRLAWKSSSQLFGLGGCGCHGSRPNARAPGKLPRGGSVRISAEKIDPTNVIATLVKLGKQDFVADVTYASVVFYHNLREDAQQEIEGLISDAVGLQDSVPRPVAQAGVGLAGLVVGSFVLRSLFSTVFFIVAVGGLSYIGFLYLTKGEGSSSSGGTLDKGSGKPKSTDEALEEARKIMDKYK</sequence>
<dbReference type="PANTHER" id="PTHR36777:SF2">
    <property type="entry name" value="EXPRESSED PROTEIN"/>
    <property type="match status" value="1"/>
</dbReference>
<evidence type="ECO:0000256" key="1">
    <source>
        <dbReference type="SAM" id="MobiDB-lite"/>
    </source>
</evidence>
<keyword evidence="2" id="KW-0812">Transmembrane</keyword>
<organism evidence="3 4">
    <name type="scientific">Marchantia polymorpha subsp. ruderalis</name>
    <dbReference type="NCBI Taxonomy" id="1480154"/>
    <lineage>
        <taxon>Eukaryota</taxon>
        <taxon>Viridiplantae</taxon>
        <taxon>Streptophyta</taxon>
        <taxon>Embryophyta</taxon>
        <taxon>Marchantiophyta</taxon>
        <taxon>Marchantiopsida</taxon>
        <taxon>Marchantiidae</taxon>
        <taxon>Marchantiales</taxon>
        <taxon>Marchantiaceae</taxon>
        <taxon>Marchantia</taxon>
    </lineage>
</organism>
<accession>A0A176WH61</accession>
<comment type="caution">
    <text evidence="3">The sequence shown here is derived from an EMBL/GenBank/DDBJ whole genome shotgun (WGS) entry which is preliminary data.</text>
</comment>
<dbReference type="EMBL" id="LVLJ01000781">
    <property type="protein sequence ID" value="OAE32588.1"/>
    <property type="molecule type" value="Genomic_DNA"/>
</dbReference>